<dbReference type="RefSeq" id="WP_327599872.1">
    <property type="nucleotide sequence ID" value="NZ_JAYXHS010000002.1"/>
</dbReference>
<keyword evidence="3" id="KW-1185">Reference proteome</keyword>
<proteinExistence type="predicted"/>
<sequence length="179" mass="18595">MNDRKRMLIMLPVLAIAAWLAIFGDKSPGGAGNEVAAVAPRRSSTPPPVTAGDIIARPPGANVPATASGPGAVRQDLKQALNEASVPNLFGSNAPPPPPPAAVVDPEDLPPPPPSFTVIGSMNKDGRLNVFLDKDNQTYVAIPGAVIDGNRVDVVKSDQVQLFNLSTQKTQIIPIEGGK</sequence>
<reference evidence="2 3" key="1">
    <citation type="submission" date="2024-01" db="EMBL/GenBank/DDBJ databases">
        <title>Uliginosibacterium soil sp. nov.</title>
        <authorList>
            <person name="Lv Y."/>
        </authorList>
    </citation>
    <scope>NUCLEOTIDE SEQUENCE [LARGE SCALE GENOMIC DNA]</scope>
    <source>
        <strain evidence="2 3">H3</strain>
    </source>
</reference>
<accession>A0ABU6K537</accession>
<dbReference type="EMBL" id="JAYXHS010000002">
    <property type="protein sequence ID" value="MEC5386918.1"/>
    <property type="molecule type" value="Genomic_DNA"/>
</dbReference>
<organism evidence="2 3">
    <name type="scientific">Uliginosibacterium silvisoli</name>
    <dbReference type="NCBI Taxonomy" id="3114758"/>
    <lineage>
        <taxon>Bacteria</taxon>
        <taxon>Pseudomonadati</taxon>
        <taxon>Pseudomonadota</taxon>
        <taxon>Betaproteobacteria</taxon>
        <taxon>Rhodocyclales</taxon>
        <taxon>Zoogloeaceae</taxon>
        <taxon>Uliginosibacterium</taxon>
    </lineage>
</organism>
<name>A0ABU6K537_9RHOO</name>
<feature type="region of interest" description="Disordered" evidence="1">
    <location>
        <begin position="86"/>
        <end position="114"/>
    </location>
</feature>
<evidence type="ECO:0000256" key="1">
    <source>
        <dbReference type="SAM" id="MobiDB-lite"/>
    </source>
</evidence>
<evidence type="ECO:0000313" key="3">
    <source>
        <dbReference type="Proteomes" id="UP001331561"/>
    </source>
</evidence>
<dbReference type="Proteomes" id="UP001331561">
    <property type="component" value="Unassembled WGS sequence"/>
</dbReference>
<protein>
    <recommendedName>
        <fullName evidence="4">Type II secretion system protein GspC N-terminal domain-containing protein</fullName>
    </recommendedName>
</protein>
<evidence type="ECO:0008006" key="4">
    <source>
        <dbReference type="Google" id="ProtNLM"/>
    </source>
</evidence>
<comment type="caution">
    <text evidence="2">The sequence shown here is derived from an EMBL/GenBank/DDBJ whole genome shotgun (WGS) entry which is preliminary data.</text>
</comment>
<gene>
    <name evidence="2" type="ORF">VVD49_14380</name>
</gene>
<evidence type="ECO:0000313" key="2">
    <source>
        <dbReference type="EMBL" id="MEC5386918.1"/>
    </source>
</evidence>